<evidence type="ECO:0008006" key="4">
    <source>
        <dbReference type="Google" id="ProtNLM"/>
    </source>
</evidence>
<dbReference type="RefSeq" id="WP_277551298.1">
    <property type="nucleotide sequence ID" value="NZ_JARAMH010000008.1"/>
</dbReference>
<keyword evidence="1" id="KW-0812">Transmembrane</keyword>
<gene>
    <name evidence="2" type="ORF">ACFPCS_16110</name>
</gene>
<keyword evidence="1" id="KW-0472">Membrane</keyword>
<feature type="transmembrane region" description="Helical" evidence="1">
    <location>
        <begin position="12"/>
        <end position="40"/>
    </location>
</feature>
<accession>A0ABV9TM71</accession>
<evidence type="ECO:0000256" key="1">
    <source>
        <dbReference type="SAM" id="Phobius"/>
    </source>
</evidence>
<comment type="caution">
    <text evidence="2">The sequence shown here is derived from an EMBL/GenBank/DDBJ whole genome shotgun (WGS) entry which is preliminary data.</text>
</comment>
<organism evidence="2 3">
    <name type="scientific">Kocuria oceani</name>
    <dbReference type="NCBI Taxonomy" id="988827"/>
    <lineage>
        <taxon>Bacteria</taxon>
        <taxon>Bacillati</taxon>
        <taxon>Actinomycetota</taxon>
        <taxon>Actinomycetes</taxon>
        <taxon>Micrococcales</taxon>
        <taxon>Micrococcaceae</taxon>
        <taxon>Kocuria</taxon>
    </lineage>
</organism>
<dbReference type="Proteomes" id="UP001595797">
    <property type="component" value="Unassembled WGS sequence"/>
</dbReference>
<dbReference type="EMBL" id="JBHSIW010000024">
    <property type="protein sequence ID" value="MFC4905094.1"/>
    <property type="molecule type" value="Genomic_DNA"/>
</dbReference>
<sequence>MEREERLPTMVLRWAATGAGILAFASAVAVTVLEGYATYLTMHSLPEDLTAASSTGLGSIGIYIIDNIDLLFFVVGLNLLLLAAVLSRGTRYYQDVKELV</sequence>
<proteinExistence type="predicted"/>
<reference evidence="3" key="1">
    <citation type="journal article" date="2019" name="Int. J. Syst. Evol. Microbiol.">
        <title>The Global Catalogue of Microorganisms (GCM) 10K type strain sequencing project: providing services to taxonomists for standard genome sequencing and annotation.</title>
        <authorList>
            <consortium name="The Broad Institute Genomics Platform"/>
            <consortium name="The Broad Institute Genome Sequencing Center for Infectious Disease"/>
            <person name="Wu L."/>
            <person name="Ma J."/>
        </authorList>
    </citation>
    <scope>NUCLEOTIDE SEQUENCE [LARGE SCALE GENOMIC DNA]</scope>
    <source>
        <strain evidence="3">CGMCC 4.6946</strain>
    </source>
</reference>
<evidence type="ECO:0000313" key="3">
    <source>
        <dbReference type="Proteomes" id="UP001595797"/>
    </source>
</evidence>
<keyword evidence="1" id="KW-1133">Transmembrane helix</keyword>
<feature type="transmembrane region" description="Helical" evidence="1">
    <location>
        <begin position="60"/>
        <end position="86"/>
    </location>
</feature>
<protein>
    <recommendedName>
        <fullName evidence="4">Sodium:proton antiporter</fullName>
    </recommendedName>
</protein>
<name>A0ABV9TM71_9MICC</name>
<keyword evidence="3" id="KW-1185">Reference proteome</keyword>
<evidence type="ECO:0000313" key="2">
    <source>
        <dbReference type="EMBL" id="MFC4905094.1"/>
    </source>
</evidence>